<organism evidence="2 3">
    <name type="scientific">Vitis vinifera</name>
    <name type="common">Grape</name>
    <dbReference type="NCBI Taxonomy" id="29760"/>
    <lineage>
        <taxon>Eukaryota</taxon>
        <taxon>Viridiplantae</taxon>
        <taxon>Streptophyta</taxon>
        <taxon>Embryophyta</taxon>
        <taxon>Tracheophyta</taxon>
        <taxon>Spermatophyta</taxon>
        <taxon>Magnoliopsida</taxon>
        <taxon>eudicotyledons</taxon>
        <taxon>Gunneridae</taxon>
        <taxon>Pentapetalae</taxon>
        <taxon>rosids</taxon>
        <taxon>Vitales</taxon>
        <taxon>Vitaceae</taxon>
        <taxon>Viteae</taxon>
        <taxon>Vitis</taxon>
    </lineage>
</organism>
<dbReference type="Proteomes" id="UP000288805">
    <property type="component" value="Unassembled WGS sequence"/>
</dbReference>
<dbReference type="AlphaFoldDB" id="A0A438K7R4"/>
<accession>A0A438K7R4</accession>
<evidence type="ECO:0000313" key="3">
    <source>
        <dbReference type="Proteomes" id="UP000288805"/>
    </source>
</evidence>
<dbReference type="GO" id="GO:0016491">
    <property type="term" value="F:oxidoreductase activity"/>
    <property type="evidence" value="ECO:0007669"/>
    <property type="project" value="InterPro"/>
</dbReference>
<name>A0A438K7R4_VITVI</name>
<dbReference type="PANTHER" id="PTHR42923">
    <property type="entry name" value="PROTOPORPHYRINOGEN OXIDASE"/>
    <property type="match status" value="1"/>
</dbReference>
<comment type="caution">
    <text evidence="2">The sequence shown here is derived from an EMBL/GenBank/DDBJ whole genome shotgun (WGS) entry which is preliminary data.</text>
</comment>
<evidence type="ECO:0000313" key="2">
    <source>
        <dbReference type="EMBL" id="RVX17242.1"/>
    </source>
</evidence>
<dbReference type="EMBL" id="QGNW01000014">
    <property type="protein sequence ID" value="RVX17242.1"/>
    <property type="molecule type" value="Genomic_DNA"/>
</dbReference>
<gene>
    <name evidence="2" type="primary">PDS_2</name>
    <name evidence="2" type="ORF">CK203_003430</name>
</gene>
<evidence type="ECO:0000259" key="1">
    <source>
        <dbReference type="Pfam" id="PF01593"/>
    </source>
</evidence>
<dbReference type="InterPro" id="IPR002937">
    <property type="entry name" value="Amino_oxidase"/>
</dbReference>
<sequence length="505" mass="57735">MWVIGFSINENLVELEVPSMRCSRLEEIPEKGWLHGKMRMETGMRQAYIYSWKEHSMIFAMPSKPGEFSRFDFPEVLPAPLNGIWAILRNNEMLTWPEKIKFAIGLVPAMLGGQAYVEAQDGLTVKDWMRKQVCCCCDNALLQVHVKFWVKLLNNEAKLEQLGIPDRVTDEVFIAMSKALNFINPDELSMQCILIALNRFLQEKNGSKMAFLDGNPPERLCMPIVDHIQSLGGQVQLNSRIQKIELNKDGTVKSFVLNNGNVIKGDAYVIATPVDILKLLLPGDWKEIPYFRRLDKLVGVPVINVHIWFDRKLKNTYDHLLFSRINLDKSEIIPVGRVENLEVLAFELGCKVGKLPSLYLGLPLGAPHKSVAVWDGVEERKYGVEEGGWYTWEGREGFGVGLWKEIRKEGSRLSNYIGFSMGNGRSTRFWLDSWCGDEALCNSFPSLFALEVSKKEWVAEVWDSSVEGGSWSPHFLRAFNDWEVVLVECLLMFKERKLVQKWRIG</sequence>
<feature type="domain" description="Amine oxidase" evidence="1">
    <location>
        <begin position="51"/>
        <end position="321"/>
    </location>
</feature>
<dbReference type="InterPro" id="IPR050464">
    <property type="entry name" value="Zeta_carotene_desat/Oxidored"/>
</dbReference>
<dbReference type="SUPFAM" id="SSF51905">
    <property type="entry name" value="FAD/NAD(P)-binding domain"/>
    <property type="match status" value="1"/>
</dbReference>
<reference evidence="2 3" key="1">
    <citation type="journal article" date="2018" name="PLoS Genet.">
        <title>Population sequencing reveals clonal diversity and ancestral inbreeding in the grapevine cultivar Chardonnay.</title>
        <authorList>
            <person name="Roach M.J."/>
            <person name="Johnson D.L."/>
            <person name="Bohlmann J."/>
            <person name="van Vuuren H.J."/>
            <person name="Jones S.J."/>
            <person name="Pretorius I.S."/>
            <person name="Schmidt S.A."/>
            <person name="Borneman A.R."/>
        </authorList>
    </citation>
    <scope>NUCLEOTIDE SEQUENCE [LARGE SCALE GENOMIC DNA]</scope>
    <source>
        <strain evidence="3">cv. Chardonnay</strain>
        <tissue evidence="2">Leaf</tissue>
    </source>
</reference>
<dbReference type="InterPro" id="IPR036188">
    <property type="entry name" value="FAD/NAD-bd_sf"/>
</dbReference>
<protein>
    <submittedName>
        <fullName evidence="2">15-cis-phytoene desaturase, chloroplastic/chromoplastic</fullName>
    </submittedName>
</protein>
<proteinExistence type="predicted"/>
<dbReference type="PANTHER" id="PTHR42923:SF45">
    <property type="entry name" value="15-CIS-PHYTOENE DESATURASE, CHLOROPLASTIC_CHROMOPLASTIC"/>
    <property type="match status" value="1"/>
</dbReference>
<dbReference type="Pfam" id="PF01593">
    <property type="entry name" value="Amino_oxidase"/>
    <property type="match status" value="1"/>
</dbReference>